<sequence length="556" mass="61120">MMAIPLLGVRDLSVRYHSRSGEAVAVENLSFDIAAGEAVALVGESGCGKSTTALALSNLLPDEASSSGEVTFDGLDLFRLPPKAWRPILGPRIGMIFQEPMSALNPVYTVGDQIAEVLHAHERLSRKAARSRVLELLDLVSMPEPHRRIASYPHELSGGQRQRAMIAQAIALTPLLLIADEPTTALDSTIQSQILELIDRLRRDLSMGLLLISHDLTLVSRWTDRVVVMHNGKRMEELKAEHLFQESQHPYTKGLIGASIRLGDGRHASSERLNEIRTHRNSNGTTSFEIRSPPVAAEPRTNATADALLEVEDLTVRYDPASKTPPAVDRVTFELLRGETLGLVGESGSGKSSLSKALSRLIPVAGGQILFEGQDITHAGGADLRAFRGRVQMIFQDPYSSLNPRRTVGDILDSVLHAHKYRNSADRQSRISEALDQVRLPRSAVERFPHEFSGGQRQRIAIARALIVRPSLVICDEPVSALDVSVQAQILNLLADLKEEAGLSYLFISHDLAVVKYISDRIMVMKDGHIIERGNHQNLWSNPSHEYTRKLIAAAS</sequence>
<dbReference type="PROSITE" id="PS00211">
    <property type="entry name" value="ABC_TRANSPORTER_1"/>
    <property type="match status" value="2"/>
</dbReference>
<dbReference type="SUPFAM" id="SSF52540">
    <property type="entry name" value="P-loop containing nucleoside triphosphate hydrolases"/>
    <property type="match status" value="2"/>
</dbReference>
<evidence type="ECO:0000256" key="1">
    <source>
        <dbReference type="ARBA" id="ARBA00004417"/>
    </source>
</evidence>
<dbReference type="InterPro" id="IPR027417">
    <property type="entry name" value="P-loop_NTPase"/>
</dbReference>
<dbReference type="NCBIfam" id="NF008453">
    <property type="entry name" value="PRK11308.1"/>
    <property type="match status" value="2"/>
</dbReference>
<dbReference type="GO" id="GO:0005524">
    <property type="term" value="F:ATP binding"/>
    <property type="evidence" value="ECO:0007669"/>
    <property type="project" value="UniProtKB-KW"/>
</dbReference>
<reference evidence="7" key="1">
    <citation type="submission" date="2016-10" db="EMBL/GenBank/DDBJ databases">
        <title>Agrobacterium Ti plasmids: Classification based on T-DNA and Vir regions organization.</title>
        <authorList>
            <person name="Nabi N."/>
            <person name="Vial L."/>
            <person name="Ben Hafsa A."/>
            <person name="Chapulliot D."/>
            <person name="Berard A."/>
            <person name="Chauveau A."/>
            <person name="Le Paslier M.-C."/>
            <person name="Harzallah Skhiri F."/>
            <person name="Brunel D."/>
            <person name="Nesme X."/>
            <person name="Chaouachi M."/>
        </authorList>
    </citation>
    <scope>NUCLEOTIDE SEQUENCE</scope>
    <source>
        <plasmid evidence="7">pTi_GV3101</plasmid>
    </source>
</reference>
<evidence type="ECO:0000313" key="7">
    <source>
        <dbReference type="EMBL" id="ASK42607.1"/>
    </source>
</evidence>
<comment type="similarity">
    <text evidence="2">Belongs to the ABC transporter superfamily.</text>
</comment>
<keyword evidence="5 7" id="KW-0067">ATP-binding</keyword>
<name>A0A2Z2PI22_AGRFC</name>
<dbReference type="EMBL" id="KY000036">
    <property type="protein sequence ID" value="ASK42607.1"/>
    <property type="molecule type" value="Genomic_DNA"/>
</dbReference>
<keyword evidence="4" id="KW-0547">Nucleotide-binding</keyword>
<dbReference type="InterPro" id="IPR050319">
    <property type="entry name" value="ABC_transp_ATP-bind"/>
</dbReference>
<dbReference type="GO" id="GO:0016887">
    <property type="term" value="F:ATP hydrolysis activity"/>
    <property type="evidence" value="ECO:0007669"/>
    <property type="project" value="InterPro"/>
</dbReference>
<evidence type="ECO:0000256" key="5">
    <source>
        <dbReference type="ARBA" id="ARBA00022840"/>
    </source>
</evidence>
<comment type="subcellular location">
    <subcellularLocation>
        <location evidence="1">Cell inner membrane</location>
        <topology evidence="1">Peripheral membrane protein</topology>
    </subcellularLocation>
</comment>
<accession>A0A2Z2PI22</accession>
<dbReference type="NCBIfam" id="NF007739">
    <property type="entry name" value="PRK10419.1"/>
    <property type="match status" value="2"/>
</dbReference>
<dbReference type="GO" id="GO:0055085">
    <property type="term" value="P:transmembrane transport"/>
    <property type="evidence" value="ECO:0007669"/>
    <property type="project" value="UniProtKB-ARBA"/>
</dbReference>
<dbReference type="CDD" id="cd03257">
    <property type="entry name" value="ABC_NikE_OppD_transporters"/>
    <property type="match status" value="2"/>
</dbReference>
<dbReference type="RefSeq" id="WP_045023436.1">
    <property type="nucleotide sequence ID" value="NC_003065.3"/>
</dbReference>
<dbReference type="PROSITE" id="PS50893">
    <property type="entry name" value="ABC_TRANSPORTER_2"/>
    <property type="match status" value="2"/>
</dbReference>
<evidence type="ECO:0000259" key="6">
    <source>
        <dbReference type="PROSITE" id="PS50893"/>
    </source>
</evidence>
<keyword evidence="7" id="KW-0614">Plasmid</keyword>
<dbReference type="PANTHER" id="PTHR43776:SF7">
    <property type="entry name" value="D,D-DIPEPTIDE TRANSPORT ATP-BINDING PROTEIN DDPF-RELATED"/>
    <property type="match status" value="1"/>
</dbReference>
<dbReference type="GO" id="GO:0005886">
    <property type="term" value="C:plasma membrane"/>
    <property type="evidence" value="ECO:0007669"/>
    <property type="project" value="UniProtKB-SubCell"/>
</dbReference>
<organism evidence="7">
    <name type="scientific">Agrobacterium fabrum (strain C58 / ATCC 33970)</name>
    <name type="common">Agrobacterium tumefaciens (strain C58)</name>
    <dbReference type="NCBI Taxonomy" id="176299"/>
    <lineage>
        <taxon>Bacteria</taxon>
        <taxon>Pseudomonadati</taxon>
        <taxon>Pseudomonadota</taxon>
        <taxon>Alphaproteobacteria</taxon>
        <taxon>Hyphomicrobiales</taxon>
        <taxon>Rhizobiaceae</taxon>
        <taxon>Rhizobium/Agrobacterium group</taxon>
        <taxon>Agrobacterium</taxon>
        <taxon>Agrobacterium tumefaciens complex</taxon>
    </lineage>
</organism>
<evidence type="ECO:0000256" key="3">
    <source>
        <dbReference type="ARBA" id="ARBA00022448"/>
    </source>
</evidence>
<feature type="domain" description="ABC transporter" evidence="6">
    <location>
        <begin position="9"/>
        <end position="256"/>
    </location>
</feature>
<dbReference type="InterPro" id="IPR003439">
    <property type="entry name" value="ABC_transporter-like_ATP-bd"/>
</dbReference>
<dbReference type="InterPro" id="IPR017871">
    <property type="entry name" value="ABC_transporter-like_CS"/>
</dbReference>
<dbReference type="InterPro" id="IPR003593">
    <property type="entry name" value="AAA+_ATPase"/>
</dbReference>
<dbReference type="Pfam" id="PF00005">
    <property type="entry name" value="ABC_tran"/>
    <property type="match status" value="2"/>
</dbReference>
<proteinExistence type="inferred from homology"/>
<protein>
    <submittedName>
        <fullName evidence="7">ABC transporter ATP-binding protein</fullName>
    </submittedName>
</protein>
<dbReference type="FunFam" id="3.40.50.300:FF:000016">
    <property type="entry name" value="Oligopeptide ABC transporter ATP-binding component"/>
    <property type="match status" value="2"/>
</dbReference>
<dbReference type="PANTHER" id="PTHR43776">
    <property type="entry name" value="TRANSPORT ATP-BINDING PROTEIN"/>
    <property type="match status" value="1"/>
</dbReference>
<dbReference type="InterPro" id="IPR013563">
    <property type="entry name" value="Oligopep_ABC_C"/>
</dbReference>
<evidence type="ECO:0000256" key="2">
    <source>
        <dbReference type="ARBA" id="ARBA00005417"/>
    </source>
</evidence>
<keyword evidence="3" id="KW-0813">Transport</keyword>
<dbReference type="GeneID" id="1137397"/>
<dbReference type="AlphaFoldDB" id="A0A2Z2PI22"/>
<dbReference type="Pfam" id="PF08352">
    <property type="entry name" value="oligo_HPY"/>
    <property type="match status" value="1"/>
</dbReference>
<dbReference type="GO" id="GO:0015833">
    <property type="term" value="P:peptide transport"/>
    <property type="evidence" value="ECO:0007669"/>
    <property type="project" value="InterPro"/>
</dbReference>
<evidence type="ECO:0000256" key="4">
    <source>
        <dbReference type="ARBA" id="ARBA00022741"/>
    </source>
</evidence>
<dbReference type="Gene3D" id="3.40.50.300">
    <property type="entry name" value="P-loop containing nucleotide triphosphate hydrolases"/>
    <property type="match status" value="2"/>
</dbReference>
<feature type="domain" description="ABC transporter" evidence="6">
    <location>
        <begin position="309"/>
        <end position="552"/>
    </location>
</feature>
<geneLocation type="plasmid" evidence="7">
    <name>pTi_GV3101</name>
</geneLocation>
<dbReference type="SMART" id="SM00382">
    <property type="entry name" value="AAA"/>
    <property type="match status" value="2"/>
</dbReference>